<dbReference type="PANTHER" id="PTHR33426:SF30">
    <property type="match status" value="1"/>
</dbReference>
<gene>
    <name evidence="2" type="ORF">BN2614_LOCUS4</name>
</gene>
<proteinExistence type="predicted"/>
<feature type="transmembrane region" description="Helical" evidence="1">
    <location>
        <begin position="16"/>
        <end position="35"/>
    </location>
</feature>
<dbReference type="EMBL" id="CYRY02034517">
    <property type="protein sequence ID" value="VCX10767.1"/>
    <property type="molecule type" value="Genomic_DNA"/>
</dbReference>
<keyword evidence="1" id="KW-1133">Transmembrane helix</keyword>
<evidence type="ECO:0000313" key="3">
    <source>
        <dbReference type="Proteomes" id="UP000269945"/>
    </source>
</evidence>
<comment type="caution">
    <text evidence="2">The sequence shown here is derived from an EMBL/GenBank/DDBJ whole genome shotgun (WGS) entry which is preliminary data.</text>
</comment>
<evidence type="ECO:0000256" key="1">
    <source>
        <dbReference type="SAM" id="Phobius"/>
    </source>
</evidence>
<protein>
    <submittedName>
        <fullName evidence="2">Uncharacterized protein</fullName>
    </submittedName>
</protein>
<sequence>MDSVVYIKPGNPGEGLPTFIAFIGFLSCMNSLMLYQSRALAEGFPTFFTCIRFLPI</sequence>
<accession>A0A9X9M0I4</accession>
<name>A0A9X9M0I4_GULGU</name>
<evidence type="ECO:0000313" key="2">
    <source>
        <dbReference type="EMBL" id="VCX10767.1"/>
    </source>
</evidence>
<dbReference type="AlphaFoldDB" id="A0A9X9M0I4"/>
<reference evidence="2 3" key="1">
    <citation type="submission" date="2018-10" db="EMBL/GenBank/DDBJ databases">
        <authorList>
            <person name="Ekblom R."/>
            <person name="Jareborg N."/>
        </authorList>
    </citation>
    <scope>NUCLEOTIDE SEQUENCE [LARGE SCALE GENOMIC DNA]</scope>
    <source>
        <tissue evidence="2">Muscle</tissue>
    </source>
</reference>
<keyword evidence="1" id="KW-0812">Transmembrane</keyword>
<keyword evidence="1" id="KW-0472">Membrane</keyword>
<dbReference type="Proteomes" id="UP000269945">
    <property type="component" value="Unassembled WGS sequence"/>
</dbReference>
<organism evidence="2 3">
    <name type="scientific">Gulo gulo</name>
    <name type="common">Wolverine</name>
    <name type="synonym">Gluton</name>
    <dbReference type="NCBI Taxonomy" id="48420"/>
    <lineage>
        <taxon>Eukaryota</taxon>
        <taxon>Metazoa</taxon>
        <taxon>Chordata</taxon>
        <taxon>Craniata</taxon>
        <taxon>Vertebrata</taxon>
        <taxon>Euteleostomi</taxon>
        <taxon>Mammalia</taxon>
        <taxon>Eutheria</taxon>
        <taxon>Laurasiatheria</taxon>
        <taxon>Carnivora</taxon>
        <taxon>Caniformia</taxon>
        <taxon>Musteloidea</taxon>
        <taxon>Mustelidae</taxon>
        <taxon>Guloninae</taxon>
        <taxon>Gulo</taxon>
    </lineage>
</organism>
<dbReference type="PANTHER" id="PTHR33426">
    <property type="entry name" value="C2H2-TYPE DOMAIN-CONTAINING PROTEIN"/>
    <property type="match status" value="1"/>
</dbReference>
<keyword evidence="3" id="KW-1185">Reference proteome</keyword>